<name>A0A7M5WSN3_9CNID</name>
<dbReference type="GO" id="GO:0036149">
    <property type="term" value="P:phosphatidylinositol acyl-chain remodeling"/>
    <property type="evidence" value="ECO:0007669"/>
    <property type="project" value="TreeGrafter"/>
</dbReference>
<evidence type="ECO:0000256" key="4">
    <source>
        <dbReference type="SAM" id="Phobius"/>
    </source>
</evidence>
<evidence type="ECO:0000313" key="6">
    <source>
        <dbReference type="EnsemblMetazoa" id="CLYHEMP010879.1"/>
    </source>
</evidence>
<dbReference type="CDD" id="cd07990">
    <property type="entry name" value="LPLAT_LCLAT1-like"/>
    <property type="match status" value="1"/>
</dbReference>
<reference evidence="6" key="1">
    <citation type="submission" date="2021-01" db="UniProtKB">
        <authorList>
            <consortium name="EnsemblMetazoa"/>
        </authorList>
    </citation>
    <scope>IDENTIFICATION</scope>
</reference>
<evidence type="ECO:0000256" key="2">
    <source>
        <dbReference type="ARBA" id="ARBA00022679"/>
    </source>
</evidence>
<organism evidence="6 7">
    <name type="scientific">Clytia hemisphaerica</name>
    <dbReference type="NCBI Taxonomy" id="252671"/>
    <lineage>
        <taxon>Eukaryota</taxon>
        <taxon>Metazoa</taxon>
        <taxon>Cnidaria</taxon>
        <taxon>Hydrozoa</taxon>
        <taxon>Hydroidolina</taxon>
        <taxon>Leptothecata</taxon>
        <taxon>Obeliida</taxon>
        <taxon>Clytiidae</taxon>
        <taxon>Clytia</taxon>
    </lineage>
</organism>
<evidence type="ECO:0000313" key="7">
    <source>
        <dbReference type="Proteomes" id="UP000594262"/>
    </source>
</evidence>
<dbReference type="SUPFAM" id="SSF69593">
    <property type="entry name" value="Glycerol-3-phosphate (1)-acyltransferase"/>
    <property type="match status" value="1"/>
</dbReference>
<dbReference type="Pfam" id="PF01553">
    <property type="entry name" value="Acyltransferase"/>
    <property type="match status" value="1"/>
</dbReference>
<dbReference type="PANTHER" id="PTHR10983:SF16">
    <property type="entry name" value="LYSOCARDIOLIPIN ACYLTRANSFERASE 1"/>
    <property type="match status" value="1"/>
</dbReference>
<feature type="domain" description="Phospholipid/glycerol acyltransferase" evidence="5">
    <location>
        <begin position="12"/>
        <end position="134"/>
    </location>
</feature>
<dbReference type="GO" id="GO:0016746">
    <property type="term" value="F:acyltransferase activity"/>
    <property type="evidence" value="ECO:0007669"/>
    <property type="project" value="UniProtKB-KW"/>
</dbReference>
<feature type="transmembrane region" description="Helical" evidence="4">
    <location>
        <begin position="265"/>
        <end position="284"/>
    </location>
</feature>
<dbReference type="OrthoDB" id="186786at2759"/>
<dbReference type="Pfam" id="PF16076">
    <property type="entry name" value="Acyltransf_C"/>
    <property type="match status" value="1"/>
</dbReference>
<keyword evidence="2" id="KW-0808">Transferase</keyword>
<dbReference type="EnsemblMetazoa" id="CLYHEMT010879.1">
    <property type="protein sequence ID" value="CLYHEMP010879.1"/>
    <property type="gene ID" value="CLYHEMG010879"/>
</dbReference>
<keyword evidence="4" id="KW-0812">Transmembrane</keyword>
<dbReference type="SMART" id="SM00563">
    <property type="entry name" value="PlsC"/>
    <property type="match status" value="1"/>
</dbReference>
<protein>
    <recommendedName>
        <fullName evidence="5">Phospholipid/glycerol acyltransferase domain-containing protein</fullName>
    </recommendedName>
</protein>
<dbReference type="PANTHER" id="PTHR10983">
    <property type="entry name" value="1-ACYLGLYCEROL-3-PHOSPHATE ACYLTRANSFERASE-RELATED"/>
    <property type="match status" value="1"/>
</dbReference>
<proteinExistence type="inferred from homology"/>
<dbReference type="Proteomes" id="UP000594262">
    <property type="component" value="Unplaced"/>
</dbReference>
<keyword evidence="7" id="KW-1185">Reference proteome</keyword>
<evidence type="ECO:0000256" key="3">
    <source>
        <dbReference type="ARBA" id="ARBA00023315"/>
    </source>
</evidence>
<keyword evidence="4" id="KW-1133">Transmembrane helix</keyword>
<dbReference type="AlphaFoldDB" id="A0A7M5WSN3"/>
<dbReference type="InterPro" id="IPR032098">
    <property type="entry name" value="Acyltransf_C"/>
</dbReference>
<sequence length="300" mass="35672">MKGDKLDERDNVLIILNHRCRVDWMFYWMAVLRTGRLHNEKIIMKNELKHIPGPGWCMQYLLYCFLQRKWETDRGYLERYVNYFIDAKYPLQFFLFPEGTDFDKNGKASSDRFADKMGLPKYDYVMHPRTTGFNYLVQKTRGKVINTVYDVTLGYPVNLCYGEMDLARGNFPKEIHCFFKRYQVDELPTEDGALGDWCKERFAEKEERLKEFYKQKRFTGPGTEQDVTTRKQEDHANITNYISLIFWVSFVLYSIQAVWCSSFLFWYTIIVSIIHAVISAVGGMDKTFLDLHEKEKSKQR</sequence>
<dbReference type="GO" id="GO:0005783">
    <property type="term" value="C:endoplasmic reticulum"/>
    <property type="evidence" value="ECO:0007669"/>
    <property type="project" value="TreeGrafter"/>
</dbReference>
<comment type="similarity">
    <text evidence="1">Belongs to the 1-acyl-sn-glycerol-3-phosphate acyltransferase family.</text>
</comment>
<accession>A0A7M5WSN3</accession>
<dbReference type="InterPro" id="IPR002123">
    <property type="entry name" value="Plipid/glycerol_acylTrfase"/>
</dbReference>
<keyword evidence="3" id="KW-0012">Acyltransferase</keyword>
<keyword evidence="4" id="KW-0472">Membrane</keyword>
<evidence type="ECO:0000259" key="5">
    <source>
        <dbReference type="SMART" id="SM00563"/>
    </source>
</evidence>
<evidence type="ECO:0000256" key="1">
    <source>
        <dbReference type="ARBA" id="ARBA00008655"/>
    </source>
</evidence>
<feature type="transmembrane region" description="Helical" evidence="4">
    <location>
        <begin position="238"/>
        <end position="259"/>
    </location>
</feature>